<comment type="caution">
    <text evidence="2">The sequence shown here is derived from an EMBL/GenBank/DDBJ whole genome shotgun (WGS) entry which is preliminary data.</text>
</comment>
<gene>
    <name evidence="2" type="ORF">ABH992_002837</name>
</gene>
<keyword evidence="3" id="KW-1185">Reference proteome</keyword>
<accession>A0ABV4GHQ7</accession>
<reference evidence="2 3" key="1">
    <citation type="submission" date="2024-07" db="EMBL/GenBank/DDBJ databases">
        <title>Genomic Encyclopedia of Type Strains, Phase V (KMG-V): Genome sequencing to study the core and pangenomes of soil and plant-associated prokaryotes.</title>
        <authorList>
            <person name="Whitman W."/>
        </authorList>
    </citation>
    <scope>NUCLEOTIDE SEQUENCE [LARGE SCALE GENOMIC DNA]</scope>
    <source>
        <strain evidence="2 3">USDA 222</strain>
    </source>
</reference>
<dbReference type="RefSeq" id="WP_157785180.1">
    <property type="nucleotide sequence ID" value="NZ_JBGBYD010000002.1"/>
</dbReference>
<evidence type="ECO:0000313" key="3">
    <source>
        <dbReference type="Proteomes" id="UP001565474"/>
    </source>
</evidence>
<evidence type="ECO:0000256" key="1">
    <source>
        <dbReference type="SAM" id="MobiDB-lite"/>
    </source>
</evidence>
<sequence>MPIVRYFVFASILAVALLFLLDRSLPQAAERAAGPDVARTSIRIHSARALPEKIILDTSTRIATTVSTPLLAAESPDPGASNALAMLATRKPDVTPPSRRGTARAAGLHSNRNAARLPLASPRVW</sequence>
<feature type="region of interest" description="Disordered" evidence="1">
    <location>
        <begin position="89"/>
        <end position="125"/>
    </location>
</feature>
<dbReference type="Proteomes" id="UP001565474">
    <property type="component" value="Unassembled WGS sequence"/>
</dbReference>
<evidence type="ECO:0000313" key="2">
    <source>
        <dbReference type="EMBL" id="MEY9470438.1"/>
    </source>
</evidence>
<dbReference type="EMBL" id="JBGBZN010000002">
    <property type="protein sequence ID" value="MEY9470438.1"/>
    <property type="molecule type" value="Genomic_DNA"/>
</dbReference>
<name>A0ABV4GHQ7_9BRAD</name>
<organism evidence="2 3">
    <name type="scientific">Bradyrhizobium yuanmingense</name>
    <dbReference type="NCBI Taxonomy" id="108015"/>
    <lineage>
        <taxon>Bacteria</taxon>
        <taxon>Pseudomonadati</taxon>
        <taxon>Pseudomonadota</taxon>
        <taxon>Alphaproteobacteria</taxon>
        <taxon>Hyphomicrobiales</taxon>
        <taxon>Nitrobacteraceae</taxon>
        <taxon>Bradyrhizobium</taxon>
    </lineage>
</organism>
<proteinExistence type="predicted"/>
<protein>
    <submittedName>
        <fullName evidence="2">Uncharacterized protein</fullName>
    </submittedName>
</protein>